<evidence type="ECO:0000313" key="3">
    <source>
        <dbReference type="Proteomes" id="UP000243459"/>
    </source>
</evidence>
<evidence type="ECO:0000313" key="1">
    <source>
        <dbReference type="EMBL" id="ONK78406.1"/>
    </source>
</evidence>
<accession>A0A5P1FJB0</accession>
<name>A0A5P1FJB0_ASPOF</name>
<evidence type="ECO:0000313" key="2">
    <source>
        <dbReference type="EMBL" id="ONK78460.1"/>
    </source>
</evidence>
<reference evidence="3" key="2">
    <citation type="journal article" date="2017" name="Nat. Commun.">
        <title>The asparagus genome sheds light on the origin and evolution of a young Y chromosome.</title>
        <authorList>
            <person name="Harkess A."/>
            <person name="Zhou J."/>
            <person name="Xu C."/>
            <person name="Bowers J.E."/>
            <person name="Van der Hulst R."/>
            <person name="Ayyampalayam S."/>
            <person name="Mercati F."/>
            <person name="Riccardi P."/>
            <person name="McKain M.R."/>
            <person name="Kakrana A."/>
            <person name="Tang H."/>
            <person name="Ray J."/>
            <person name="Groenendijk J."/>
            <person name="Arikit S."/>
            <person name="Mathioni S.M."/>
            <person name="Nakano M."/>
            <person name="Shan H."/>
            <person name="Telgmann-Rauber A."/>
            <person name="Kanno A."/>
            <person name="Yue Z."/>
            <person name="Chen H."/>
            <person name="Li W."/>
            <person name="Chen Y."/>
            <person name="Xu X."/>
            <person name="Zhang Y."/>
            <person name="Luo S."/>
            <person name="Chen H."/>
            <person name="Gao J."/>
            <person name="Mao Z."/>
            <person name="Pires J.C."/>
            <person name="Luo M."/>
            <person name="Kudrna D."/>
            <person name="Wing R.A."/>
            <person name="Meyers B.C."/>
            <person name="Yi K."/>
            <person name="Kong H."/>
            <person name="Lavrijsen P."/>
            <person name="Sunseri F."/>
            <person name="Falavigna A."/>
            <person name="Ye Y."/>
            <person name="Leebens-Mack J.H."/>
            <person name="Chen G."/>
        </authorList>
    </citation>
    <scope>NUCLEOTIDE SEQUENCE [LARGE SCALE GENOMIC DNA]</scope>
    <source>
        <strain evidence="3">cv. DH0086</strain>
    </source>
</reference>
<protein>
    <submittedName>
        <fullName evidence="1">Uncharacterized protein</fullName>
    </submittedName>
</protein>
<sequence>MKREFEMMKRRSCNESSGALLESRIDEKTLQIKNLLEDRNDNASKRLFDMLRLMKLMDPPAEAKNATNYHRYEKKRH</sequence>
<dbReference type="EMBL" id="CM007382">
    <property type="protein sequence ID" value="ONK78406.1"/>
    <property type="molecule type" value="Genomic_DNA"/>
</dbReference>
<dbReference type="Gramene" id="ONK78406">
    <property type="protein sequence ID" value="ONK78406"/>
    <property type="gene ID" value="A4U43_C02F18440"/>
</dbReference>
<reference evidence="1" key="1">
    <citation type="submission" date="2016-10" db="EMBL/GenBank/DDBJ databases">
        <title>The evolution of sex chromosomes in Asparagus.</title>
        <authorList>
            <person name="Leebens-Mack J."/>
            <person name="Bowers J."/>
            <person name="Harkess A."/>
            <person name="Ayyampalayam S."/>
        </authorList>
    </citation>
    <scope>NUCLEOTIDE SEQUENCE [LARGE SCALE GENOMIC DNA]</scope>
    <source>
        <tissue evidence="1">Spear</tissue>
    </source>
</reference>
<dbReference type="EMBL" id="CM007382">
    <property type="protein sequence ID" value="ONK78460.1"/>
    <property type="molecule type" value="Genomic_DNA"/>
</dbReference>
<gene>
    <name evidence="1" type="ORF">A4U43_C02F18440</name>
    <name evidence="2" type="ORF">A4U43_C02F19010</name>
</gene>
<dbReference type="Proteomes" id="UP000243459">
    <property type="component" value="Chromosome 2"/>
</dbReference>
<organism evidence="1 3">
    <name type="scientific">Asparagus officinalis</name>
    <name type="common">Garden asparagus</name>
    <dbReference type="NCBI Taxonomy" id="4686"/>
    <lineage>
        <taxon>Eukaryota</taxon>
        <taxon>Viridiplantae</taxon>
        <taxon>Streptophyta</taxon>
        <taxon>Embryophyta</taxon>
        <taxon>Tracheophyta</taxon>
        <taxon>Spermatophyta</taxon>
        <taxon>Magnoliopsida</taxon>
        <taxon>Liliopsida</taxon>
        <taxon>Asparagales</taxon>
        <taxon>Asparagaceae</taxon>
        <taxon>Asparagoideae</taxon>
        <taxon>Asparagus</taxon>
    </lineage>
</organism>
<proteinExistence type="predicted"/>
<dbReference type="AlphaFoldDB" id="A0A5P1FJB0"/>
<keyword evidence="3" id="KW-1185">Reference proteome</keyword>
<dbReference type="Gramene" id="ONK78460">
    <property type="protein sequence ID" value="ONK78460"/>
    <property type="gene ID" value="A4U43_C02F19010"/>
</dbReference>